<keyword evidence="1" id="KW-0812">Transmembrane</keyword>
<dbReference type="PATRIC" id="fig|1122152.4.peg.1099"/>
<feature type="transmembrane region" description="Helical" evidence="1">
    <location>
        <begin position="20"/>
        <end position="43"/>
    </location>
</feature>
<evidence type="ECO:0000256" key="1">
    <source>
        <dbReference type="SAM" id="Phobius"/>
    </source>
</evidence>
<keyword evidence="3" id="KW-1185">Reference proteome</keyword>
<dbReference type="AlphaFoldDB" id="A0A0R1S8J0"/>
<protein>
    <submittedName>
        <fullName evidence="2">Uncharacterized protein</fullName>
    </submittedName>
</protein>
<keyword evidence="1" id="KW-0472">Membrane</keyword>
<keyword evidence="1" id="KW-1133">Transmembrane helix</keyword>
<dbReference type="Proteomes" id="UP000051931">
    <property type="component" value="Unassembled WGS sequence"/>
</dbReference>
<evidence type="ECO:0000313" key="3">
    <source>
        <dbReference type="Proteomes" id="UP000051931"/>
    </source>
</evidence>
<organism evidence="2 3">
    <name type="scientific">Lactobacillus psittaci DSM 15354</name>
    <dbReference type="NCBI Taxonomy" id="1122152"/>
    <lineage>
        <taxon>Bacteria</taxon>
        <taxon>Bacillati</taxon>
        <taxon>Bacillota</taxon>
        <taxon>Bacilli</taxon>
        <taxon>Lactobacillales</taxon>
        <taxon>Lactobacillaceae</taxon>
        <taxon>Lactobacillus</taxon>
    </lineage>
</organism>
<comment type="caution">
    <text evidence="2">The sequence shown here is derived from an EMBL/GenBank/DDBJ whole genome shotgun (WGS) entry which is preliminary data.</text>
</comment>
<evidence type="ECO:0000313" key="2">
    <source>
        <dbReference type="EMBL" id="KRL63130.1"/>
    </source>
</evidence>
<reference evidence="2 3" key="1">
    <citation type="journal article" date="2015" name="Genome Announc.">
        <title>Expanding the biotechnology potential of lactobacilli through comparative genomics of 213 strains and associated genera.</title>
        <authorList>
            <person name="Sun Z."/>
            <person name="Harris H.M."/>
            <person name="McCann A."/>
            <person name="Guo C."/>
            <person name="Argimon S."/>
            <person name="Zhang W."/>
            <person name="Yang X."/>
            <person name="Jeffery I.B."/>
            <person name="Cooney J.C."/>
            <person name="Kagawa T.F."/>
            <person name="Liu W."/>
            <person name="Song Y."/>
            <person name="Salvetti E."/>
            <person name="Wrobel A."/>
            <person name="Rasinkangas P."/>
            <person name="Parkhill J."/>
            <person name="Rea M.C."/>
            <person name="O'Sullivan O."/>
            <person name="Ritari J."/>
            <person name="Douillard F.P."/>
            <person name="Paul Ross R."/>
            <person name="Yang R."/>
            <person name="Briner A.E."/>
            <person name="Felis G.E."/>
            <person name="de Vos W.M."/>
            <person name="Barrangou R."/>
            <person name="Klaenhammer T.R."/>
            <person name="Caufield P.W."/>
            <person name="Cui Y."/>
            <person name="Zhang H."/>
            <person name="O'Toole P.W."/>
        </authorList>
    </citation>
    <scope>NUCLEOTIDE SEQUENCE [LARGE SCALE GENOMIC DNA]</scope>
    <source>
        <strain evidence="2 3">DSM 15354</strain>
    </source>
</reference>
<sequence>MSWWNVLICIPYVLLLVDYLIWSGWVTIIANILIVVFSTLGIYTSLNVKIKNLTN</sequence>
<accession>A0A0R1S8J0</accession>
<dbReference type="EMBL" id="AZFB01000005">
    <property type="protein sequence ID" value="KRL63130.1"/>
    <property type="molecule type" value="Genomic_DNA"/>
</dbReference>
<proteinExistence type="predicted"/>
<gene>
    <name evidence="2" type="ORF">FC23_GL001069</name>
</gene>
<name>A0A0R1S8J0_9LACO</name>